<dbReference type="EMBL" id="MEHK01000001">
    <property type="protein sequence ID" value="OEJ30057.1"/>
    <property type="molecule type" value="Genomic_DNA"/>
</dbReference>
<feature type="region of interest" description="Disordered" evidence="1">
    <location>
        <begin position="206"/>
        <end position="239"/>
    </location>
</feature>
<proteinExistence type="predicted"/>
<evidence type="ECO:0000313" key="2">
    <source>
        <dbReference type="EMBL" id="OEJ30057.1"/>
    </source>
</evidence>
<sequence>MDVDYKRQGGVTTVPLCSAEEVALLEVVRPSVDWRAVRTVAAGRRSPLAALDPIAPGRDRAFLAEVAPIARVGRAAVVNWRRRHSDFPPPVAGTDVHPQFDRRQVAAWLLTHDKIGVPTGPTVASVLLAGTGGATHRFRLDDPLRPYLDGSCVGRCQPRWRSAQSCVCHRPRPWIPAPWVGRGGATPVWPAGLSGVSAAPAWASRAVRASRTPPDPRGTTRGGWAQVGSPTQQRGGRRVRCGGPAAVVLPEVESPCSWWGSRDVLDITVVCPDLVAEVSADRAIDHGGVFRHPLRFKRLRLDVTVVDVPRFGQGPVAAAG</sequence>
<dbReference type="STRING" id="36818.BGK67_00460"/>
<keyword evidence="3" id="KW-1185">Reference proteome</keyword>
<organism evidence="2 3">
    <name type="scientific">Streptomyces subrutilus</name>
    <dbReference type="NCBI Taxonomy" id="36818"/>
    <lineage>
        <taxon>Bacteria</taxon>
        <taxon>Bacillati</taxon>
        <taxon>Actinomycetota</taxon>
        <taxon>Actinomycetes</taxon>
        <taxon>Kitasatosporales</taxon>
        <taxon>Streptomycetaceae</taxon>
        <taxon>Streptomyces</taxon>
    </lineage>
</organism>
<evidence type="ECO:0000256" key="1">
    <source>
        <dbReference type="SAM" id="MobiDB-lite"/>
    </source>
</evidence>
<evidence type="ECO:0000313" key="3">
    <source>
        <dbReference type="Proteomes" id="UP000095705"/>
    </source>
</evidence>
<dbReference type="Proteomes" id="UP000095705">
    <property type="component" value="Unassembled WGS sequence"/>
</dbReference>
<name>A0A1E5PKI6_9ACTN</name>
<reference evidence="2 3" key="1">
    <citation type="submission" date="2016-08" db="EMBL/GenBank/DDBJ databases">
        <title>The complete genome of Streptomyces subrutilus 10-1-1.</title>
        <authorList>
            <person name="Chen X."/>
        </authorList>
    </citation>
    <scope>NUCLEOTIDE SEQUENCE [LARGE SCALE GENOMIC DNA]</scope>
    <source>
        <strain evidence="2 3">10-1-1</strain>
    </source>
</reference>
<accession>A0A1E5PKI6</accession>
<dbReference type="AlphaFoldDB" id="A0A1E5PKI6"/>
<gene>
    <name evidence="2" type="ORF">BGK67_00460</name>
</gene>
<comment type="caution">
    <text evidence="2">The sequence shown here is derived from an EMBL/GenBank/DDBJ whole genome shotgun (WGS) entry which is preliminary data.</text>
</comment>
<protein>
    <submittedName>
        <fullName evidence="2">Uncharacterized protein</fullName>
    </submittedName>
</protein>